<sequence>MLLSLLVEAKEVLQSIMQEHGLQARSFPEIGDQHQVFLSGSHAPAWEPEIEQPTNL</sequence>
<dbReference type="Proteomes" id="UP000076962">
    <property type="component" value="Unassembled WGS sequence"/>
</dbReference>
<reference evidence="1 2" key="1">
    <citation type="submission" date="2016-05" db="EMBL/GenBank/DDBJ databases">
        <title>Single-cell genome of chain-forming Candidatus Thiomargarita nelsonii and comparison to other large sulfur-oxidizing bacteria.</title>
        <authorList>
            <person name="Winkel M."/>
            <person name="Salman V."/>
            <person name="Woyke T."/>
            <person name="Schulz-Vogt H."/>
            <person name="Richter M."/>
            <person name="Flood B."/>
            <person name="Bailey J."/>
            <person name="Amann R."/>
            <person name="Mussmann M."/>
        </authorList>
    </citation>
    <scope>NUCLEOTIDE SEQUENCE [LARGE SCALE GENOMIC DNA]</scope>
    <source>
        <strain evidence="1 2">THI036</strain>
    </source>
</reference>
<accession>A0A176RSD2</accession>
<organism evidence="1 2">
    <name type="scientific">Candidatus Thiomargarita nelsonii</name>
    <dbReference type="NCBI Taxonomy" id="1003181"/>
    <lineage>
        <taxon>Bacteria</taxon>
        <taxon>Pseudomonadati</taxon>
        <taxon>Pseudomonadota</taxon>
        <taxon>Gammaproteobacteria</taxon>
        <taxon>Thiotrichales</taxon>
        <taxon>Thiotrichaceae</taxon>
        <taxon>Thiomargarita</taxon>
    </lineage>
</organism>
<keyword evidence="2" id="KW-1185">Reference proteome</keyword>
<protein>
    <submittedName>
        <fullName evidence="1">Uncharacterized protein</fullName>
    </submittedName>
</protein>
<comment type="caution">
    <text evidence="1">The sequence shown here is derived from an EMBL/GenBank/DDBJ whole genome shotgun (WGS) entry which is preliminary data.</text>
</comment>
<dbReference type="EMBL" id="LUTY01003157">
    <property type="protein sequence ID" value="OAD18629.1"/>
    <property type="molecule type" value="Genomic_DNA"/>
</dbReference>
<evidence type="ECO:0000313" key="1">
    <source>
        <dbReference type="EMBL" id="OAD18629.1"/>
    </source>
</evidence>
<name>A0A176RSD2_9GAMM</name>
<feature type="non-terminal residue" evidence="1">
    <location>
        <position position="56"/>
    </location>
</feature>
<dbReference type="AlphaFoldDB" id="A0A176RSD2"/>
<proteinExistence type="predicted"/>
<evidence type="ECO:0000313" key="2">
    <source>
        <dbReference type="Proteomes" id="UP000076962"/>
    </source>
</evidence>
<gene>
    <name evidence="1" type="ORF">THIOM_005768</name>
</gene>